<comment type="caution">
    <text evidence="3">The sequence shown here is derived from an EMBL/GenBank/DDBJ whole genome shotgun (WGS) entry which is preliminary data.</text>
</comment>
<evidence type="ECO:0000313" key="4">
    <source>
        <dbReference type="Proteomes" id="UP001342826"/>
    </source>
</evidence>
<organism evidence="3 4">
    <name type="scientific">Metabacillus fastidiosus</name>
    <dbReference type="NCBI Taxonomy" id="1458"/>
    <lineage>
        <taxon>Bacteria</taxon>
        <taxon>Bacillati</taxon>
        <taxon>Bacillota</taxon>
        <taxon>Bacilli</taxon>
        <taxon>Bacillales</taxon>
        <taxon>Bacillaceae</taxon>
        <taxon>Metabacillus</taxon>
    </lineage>
</organism>
<dbReference type="GeneID" id="301139241"/>
<reference evidence="3 4" key="1">
    <citation type="submission" date="2023-03" db="EMBL/GenBank/DDBJ databases">
        <title>Bacillus Genome Sequencing.</title>
        <authorList>
            <person name="Dunlap C."/>
        </authorList>
    </citation>
    <scope>NUCLEOTIDE SEQUENCE [LARGE SCALE GENOMIC DNA]</scope>
    <source>
        <strain evidence="3 4">NRS-1717</strain>
    </source>
</reference>
<feature type="transmembrane region" description="Helical" evidence="1">
    <location>
        <begin position="7"/>
        <end position="26"/>
    </location>
</feature>
<keyword evidence="3" id="KW-0378">Hydrolase</keyword>
<keyword evidence="3" id="KW-0255">Endonuclease</keyword>
<keyword evidence="1" id="KW-0472">Membrane</keyword>
<keyword evidence="1" id="KW-0812">Transmembrane</keyword>
<dbReference type="InterPro" id="IPR052906">
    <property type="entry name" value="Type_IV_Methyl-Rstrct_Enzyme"/>
</dbReference>
<evidence type="ECO:0000259" key="2">
    <source>
        <dbReference type="Pfam" id="PF04471"/>
    </source>
</evidence>
<evidence type="ECO:0000313" key="3">
    <source>
        <dbReference type="EMBL" id="MED4400351.1"/>
    </source>
</evidence>
<evidence type="ECO:0000256" key="1">
    <source>
        <dbReference type="SAM" id="Phobius"/>
    </source>
</evidence>
<accession>A0ABU6NTL0</accession>
<dbReference type="InterPro" id="IPR011856">
    <property type="entry name" value="tRNA_endonuc-like_dom_sf"/>
</dbReference>
<dbReference type="Proteomes" id="UP001342826">
    <property type="component" value="Unassembled WGS sequence"/>
</dbReference>
<keyword evidence="4" id="KW-1185">Reference proteome</keyword>
<dbReference type="EMBL" id="JARTFS010000002">
    <property type="protein sequence ID" value="MED4400351.1"/>
    <property type="molecule type" value="Genomic_DNA"/>
</dbReference>
<name>A0ABU6NTL0_9BACI</name>
<feature type="domain" description="Restriction endonuclease type IV Mrr" evidence="2">
    <location>
        <begin position="69"/>
        <end position="176"/>
    </location>
</feature>
<dbReference type="SUPFAM" id="SSF52980">
    <property type="entry name" value="Restriction endonuclease-like"/>
    <property type="match status" value="1"/>
</dbReference>
<gene>
    <name evidence="3" type="ORF">P9271_03120</name>
</gene>
<dbReference type="InterPro" id="IPR011335">
    <property type="entry name" value="Restrct_endonuc-II-like"/>
</dbReference>
<dbReference type="Pfam" id="PF04471">
    <property type="entry name" value="Mrr_cat"/>
    <property type="match status" value="1"/>
</dbReference>
<dbReference type="GO" id="GO:0004519">
    <property type="term" value="F:endonuclease activity"/>
    <property type="evidence" value="ECO:0007669"/>
    <property type="project" value="UniProtKB-KW"/>
</dbReference>
<dbReference type="RefSeq" id="WP_066224481.1">
    <property type="nucleotide sequence ID" value="NZ_JARTFS010000002.1"/>
</dbReference>
<protein>
    <submittedName>
        <fullName evidence="3">Restriction endonuclease</fullName>
    </submittedName>
</protein>
<sequence>MAKRKKNGDLTGLLTGIVVCPALFTWLQTNSILLAFFVFLLPFISFHVFFFIRKQKKKQRLIKSGIHEIDKMNGFQFEKYLSTLYESLGYQAQVTKASGDFGADLILKKDKRKIVVQAKRYSKNVGIRAVQEIRAAQDYYRADEAWVVTNQNFTLSAIKLANSSKVKLIGREQLINNMLSPMRER</sequence>
<dbReference type="Gene3D" id="3.40.1350.10">
    <property type="match status" value="1"/>
</dbReference>
<keyword evidence="3" id="KW-0540">Nuclease</keyword>
<dbReference type="PANTHER" id="PTHR30015">
    <property type="entry name" value="MRR RESTRICTION SYSTEM PROTEIN"/>
    <property type="match status" value="1"/>
</dbReference>
<dbReference type="InterPro" id="IPR007560">
    <property type="entry name" value="Restrct_endonuc_IV_Mrr"/>
</dbReference>
<proteinExistence type="predicted"/>
<feature type="transmembrane region" description="Helical" evidence="1">
    <location>
        <begin position="32"/>
        <end position="52"/>
    </location>
</feature>
<keyword evidence="1" id="KW-1133">Transmembrane helix</keyword>
<dbReference type="PANTHER" id="PTHR30015:SF6">
    <property type="entry name" value="SLL1429 PROTEIN"/>
    <property type="match status" value="1"/>
</dbReference>